<evidence type="ECO:0000313" key="2">
    <source>
        <dbReference type="EMBL" id="GGG19038.1"/>
    </source>
</evidence>
<feature type="domain" description="Xylose isomerase-like TIM barrel" evidence="1">
    <location>
        <begin position="21"/>
        <end position="186"/>
    </location>
</feature>
<dbReference type="EMBL" id="BMGR01000015">
    <property type="protein sequence ID" value="GGG19038.1"/>
    <property type="molecule type" value="Genomic_DNA"/>
</dbReference>
<dbReference type="AlphaFoldDB" id="A0A917G2D1"/>
<dbReference type="Gene3D" id="3.20.20.150">
    <property type="entry name" value="Divalent-metal-dependent TIM barrel enzymes"/>
    <property type="match status" value="1"/>
</dbReference>
<proteinExistence type="predicted"/>
<evidence type="ECO:0000259" key="1">
    <source>
        <dbReference type="Pfam" id="PF01261"/>
    </source>
</evidence>
<evidence type="ECO:0000313" key="3">
    <source>
        <dbReference type="Proteomes" id="UP000644756"/>
    </source>
</evidence>
<gene>
    <name evidence="2" type="ORF">GCM10010916_39840</name>
</gene>
<organism evidence="2 3">
    <name type="scientific">Paenibacillus abyssi</name>
    <dbReference type="NCBI Taxonomy" id="1340531"/>
    <lineage>
        <taxon>Bacteria</taxon>
        <taxon>Bacillati</taxon>
        <taxon>Bacillota</taxon>
        <taxon>Bacilli</taxon>
        <taxon>Bacillales</taxon>
        <taxon>Paenibacillaceae</taxon>
        <taxon>Paenibacillus</taxon>
    </lineage>
</organism>
<reference evidence="2" key="2">
    <citation type="submission" date="2020-09" db="EMBL/GenBank/DDBJ databases">
        <authorList>
            <person name="Sun Q."/>
            <person name="Zhou Y."/>
        </authorList>
    </citation>
    <scope>NUCLEOTIDE SEQUENCE</scope>
    <source>
        <strain evidence="2">CGMCC 1.12987</strain>
    </source>
</reference>
<comment type="caution">
    <text evidence="2">The sequence shown here is derived from an EMBL/GenBank/DDBJ whole genome shotgun (WGS) entry which is preliminary data.</text>
</comment>
<dbReference type="SUPFAM" id="SSF51658">
    <property type="entry name" value="Xylose isomerase-like"/>
    <property type="match status" value="1"/>
</dbReference>
<reference evidence="2" key="1">
    <citation type="journal article" date="2014" name="Int. J. Syst. Evol. Microbiol.">
        <title>Complete genome sequence of Corynebacterium casei LMG S-19264T (=DSM 44701T), isolated from a smear-ripened cheese.</title>
        <authorList>
            <consortium name="US DOE Joint Genome Institute (JGI-PGF)"/>
            <person name="Walter F."/>
            <person name="Albersmeier A."/>
            <person name="Kalinowski J."/>
            <person name="Ruckert C."/>
        </authorList>
    </citation>
    <scope>NUCLEOTIDE SEQUENCE</scope>
    <source>
        <strain evidence="2">CGMCC 1.12987</strain>
    </source>
</reference>
<protein>
    <recommendedName>
        <fullName evidence="1">Xylose isomerase-like TIM barrel domain-containing protein</fullName>
    </recommendedName>
</protein>
<dbReference type="Pfam" id="PF01261">
    <property type="entry name" value="AP_endonuc_2"/>
    <property type="match status" value="1"/>
</dbReference>
<sequence length="272" mass="31035">MKIKSFKSLWGMDGPLESQIERIAAAGYDGIESPHPADLSITGGTPVDDQYFLRLLEQYKLDYIAMVFTAGDNHAESFREQAERAASMRPIMINSHSARDVMTFGEQAAYFEQALAVEQQLRIPVGHETHRGRAMFTPWTTAALLRKYPELKLTADFSHWVCVCESLLEDQVEDLALAIERTIHIHTRVGYAQGPQVPHPAAPEYATELEMHEGWWKRIVEARVKDGTNLTFTPEFGPANYMPMLPFTNQPVSDLWQVCLWMKERFEHSLRP</sequence>
<keyword evidence="3" id="KW-1185">Reference proteome</keyword>
<dbReference type="RefSeq" id="WP_188532827.1">
    <property type="nucleotide sequence ID" value="NZ_BMGR01000015.1"/>
</dbReference>
<name>A0A917G2D1_9BACL</name>
<dbReference type="InterPro" id="IPR036237">
    <property type="entry name" value="Xyl_isomerase-like_sf"/>
</dbReference>
<dbReference type="Proteomes" id="UP000644756">
    <property type="component" value="Unassembled WGS sequence"/>
</dbReference>
<dbReference type="InterPro" id="IPR013022">
    <property type="entry name" value="Xyl_isomerase-like_TIM-brl"/>
</dbReference>
<accession>A0A917G2D1</accession>